<proteinExistence type="predicted"/>
<keyword evidence="2" id="KW-0732">Signal</keyword>
<evidence type="ECO:0000256" key="2">
    <source>
        <dbReference type="SAM" id="SignalP"/>
    </source>
</evidence>
<dbReference type="PANTHER" id="PTHR12558">
    <property type="entry name" value="CELL DIVISION CYCLE 16,23,27"/>
    <property type="match status" value="1"/>
</dbReference>
<dbReference type="InterPro" id="IPR019734">
    <property type="entry name" value="TPR_rpt"/>
</dbReference>
<gene>
    <name evidence="4" type="ORF">ACFQ1M_00555</name>
</gene>
<sequence length="1008" mass="116853">MNHNRILALAVTLVFSFQSIAQQSKIYTHDLKDFSKALELYNNKQYQAARTLFAKVKENTSDQETEASCTYYIANAAIRLNQLGADRLMEDFVEKYPTSTQRNNAFMDVADYYFANGKYSYALKWYTRAGDSNLSYKDRERYNFNMGYVLFVSKKYNQAETYFNKVNDSPEYGAQAKYYIGYIAYEDDNYDKANEQFDQVAGEERYKEKLAYFQADMNFKSGNFEKAIELALDYLPKANRKEISEINKIIGESYFNLEKYSEAIPYLKEYKGKRGRWNNTDFYQLGYAYYKQQDYENAIQQFNKIVGGDNTVAQNAYYHLAECYLNLDKKQEALNAFRNASQMAFEPRITEDAWLNYAKLSYDIGNPYESVPSVLTAYLEKYPDSGYRQEIEELLIDSYITSKNYEAALEVLQRNNSYSNKAAFQKVAFYRGLELFNEGRYQEAENYFDRSLEEQIDPIFTARATYWKAECDYTMNDFDEALVGFKQYAQSDAMSETTENVNLNYNLAYTYFKLKKYDEAITYFNKFIQQNKEDKIRLNDSYLRLGDSHFVNSKYWPAMEAYNKAIAMKGIDADYAAFQKAISYGFVNRNDTKIEELNRFVTKFPKSTLRDDAFYELGNAYVKANNDEKGIESYDRLVNEYRMSSYVSKALLRQGLIHYNAGSNELALTKFKTVVRDFPNTSEAVQSVATARLIYVDTGRVDEYAAWVKSLDFVEVSDTDLDNDSYEAAQKQYDQGRTDAAIRAFESYIEQFPNGLHSLKANFYLAELYFGKGEKERTTRHYSFVINKERNEFTEQALARLSQVWLESGNYDRAIPLLQRLETEADFPQNITFAQSNLMKAFYQTRDYQQAVAYADKVLENAKIDNRIKSDAQIIIARSAIKTGDEEKAKQAYKEVQKIATGPLAAEALYYDTYFKHKEGNYKASNTAAQKLAKNYGSYRELGAKGLVVMAKNFYALDDAFQATYILESVTKNFTDYPEIVAEAQAELRKIKQEEAKRNSSVDPNEGN</sequence>
<dbReference type="SUPFAM" id="SSF48452">
    <property type="entry name" value="TPR-like"/>
    <property type="match status" value="4"/>
</dbReference>
<organism evidence="4 5">
    <name type="scientific">Sungkyunkwania multivorans</name>
    <dbReference type="NCBI Taxonomy" id="1173618"/>
    <lineage>
        <taxon>Bacteria</taxon>
        <taxon>Pseudomonadati</taxon>
        <taxon>Bacteroidota</taxon>
        <taxon>Flavobacteriia</taxon>
        <taxon>Flavobacteriales</taxon>
        <taxon>Flavobacteriaceae</taxon>
        <taxon>Sungkyunkwania</taxon>
    </lineage>
</organism>
<evidence type="ECO:0000256" key="1">
    <source>
        <dbReference type="PROSITE-ProRule" id="PRU00339"/>
    </source>
</evidence>
<accession>A0ABW3CTA8</accession>
<dbReference type="Pfam" id="PF13174">
    <property type="entry name" value="TPR_6"/>
    <property type="match status" value="2"/>
</dbReference>
<reference evidence="5" key="1">
    <citation type="journal article" date="2019" name="Int. J. Syst. Evol. Microbiol.">
        <title>The Global Catalogue of Microorganisms (GCM) 10K type strain sequencing project: providing services to taxonomists for standard genome sequencing and annotation.</title>
        <authorList>
            <consortium name="The Broad Institute Genomics Platform"/>
            <consortium name="The Broad Institute Genome Sequencing Center for Infectious Disease"/>
            <person name="Wu L."/>
            <person name="Ma J."/>
        </authorList>
    </citation>
    <scope>NUCLEOTIDE SEQUENCE [LARGE SCALE GENOMIC DNA]</scope>
    <source>
        <strain evidence="5">CCUG 62952</strain>
    </source>
</reference>
<dbReference type="Proteomes" id="UP001596978">
    <property type="component" value="Unassembled WGS sequence"/>
</dbReference>
<feature type="signal peptide" evidence="2">
    <location>
        <begin position="1"/>
        <end position="21"/>
    </location>
</feature>
<dbReference type="Gene3D" id="1.25.40.10">
    <property type="entry name" value="Tetratricopeptide repeat domain"/>
    <property type="match status" value="8"/>
</dbReference>
<dbReference type="InterPro" id="IPR011990">
    <property type="entry name" value="TPR-like_helical_dom_sf"/>
</dbReference>
<feature type="domain" description="Ancillary SecYEG translocon subunit/Cell division coordinator CpoB TPR" evidence="3">
    <location>
        <begin position="724"/>
        <end position="823"/>
    </location>
</feature>
<keyword evidence="5" id="KW-1185">Reference proteome</keyword>
<keyword evidence="1" id="KW-0802">TPR repeat</keyword>
<dbReference type="Pfam" id="PF12895">
    <property type="entry name" value="ANAPC3"/>
    <property type="match status" value="2"/>
</dbReference>
<evidence type="ECO:0000313" key="5">
    <source>
        <dbReference type="Proteomes" id="UP001596978"/>
    </source>
</evidence>
<feature type="chain" id="PRO_5046832986" evidence="2">
    <location>
        <begin position="22"/>
        <end position="1008"/>
    </location>
</feature>
<feature type="repeat" description="TPR" evidence="1">
    <location>
        <begin position="314"/>
        <end position="347"/>
    </location>
</feature>
<dbReference type="Pfam" id="PF09976">
    <property type="entry name" value="TPR_21"/>
    <property type="match status" value="1"/>
</dbReference>
<dbReference type="SMART" id="SM00028">
    <property type="entry name" value="TPR"/>
    <property type="match status" value="13"/>
</dbReference>
<dbReference type="PROSITE" id="PS50005">
    <property type="entry name" value="TPR"/>
    <property type="match status" value="3"/>
</dbReference>
<protein>
    <submittedName>
        <fullName evidence="4">Tetratricopeptide repeat protein</fullName>
    </submittedName>
</protein>
<name>A0ABW3CTA8_9FLAO</name>
<comment type="caution">
    <text evidence="4">The sequence shown here is derived from an EMBL/GenBank/DDBJ whole genome shotgun (WGS) entry which is preliminary data.</text>
</comment>
<dbReference type="EMBL" id="JBHTJH010000001">
    <property type="protein sequence ID" value="MFD0860680.1"/>
    <property type="molecule type" value="Genomic_DNA"/>
</dbReference>
<dbReference type="PANTHER" id="PTHR12558:SF13">
    <property type="entry name" value="CELL DIVISION CYCLE PROTEIN 27 HOMOLOG"/>
    <property type="match status" value="1"/>
</dbReference>
<dbReference type="InterPro" id="IPR018704">
    <property type="entry name" value="SecYEG/CpoB_TPR"/>
</dbReference>
<dbReference type="Pfam" id="PF13181">
    <property type="entry name" value="TPR_8"/>
    <property type="match status" value="1"/>
</dbReference>
<evidence type="ECO:0000313" key="4">
    <source>
        <dbReference type="EMBL" id="MFD0860680.1"/>
    </source>
</evidence>
<evidence type="ECO:0000259" key="3">
    <source>
        <dbReference type="Pfam" id="PF09976"/>
    </source>
</evidence>
<dbReference type="RefSeq" id="WP_386402369.1">
    <property type="nucleotide sequence ID" value="NZ_JBHTJH010000001.1"/>
</dbReference>
<feature type="repeat" description="TPR" evidence="1">
    <location>
        <begin position="279"/>
        <end position="312"/>
    </location>
</feature>
<feature type="repeat" description="TPR" evidence="1">
    <location>
        <begin position="501"/>
        <end position="534"/>
    </location>
</feature>